<evidence type="ECO:0000256" key="1">
    <source>
        <dbReference type="SAM" id="Phobius"/>
    </source>
</evidence>
<protein>
    <submittedName>
        <fullName evidence="2">Uncharacterized protein</fullName>
    </submittedName>
</protein>
<dbReference type="InterPro" id="IPR018534">
    <property type="entry name" value="Tet_reg_excision_RteC"/>
</dbReference>
<dbReference type="Pfam" id="PF09357">
    <property type="entry name" value="RteC"/>
    <property type="match status" value="1"/>
</dbReference>
<evidence type="ECO:0000313" key="3">
    <source>
        <dbReference type="Proteomes" id="UP001321305"/>
    </source>
</evidence>
<keyword evidence="1" id="KW-1133">Transmembrane helix</keyword>
<feature type="transmembrane region" description="Helical" evidence="1">
    <location>
        <begin position="139"/>
        <end position="161"/>
    </location>
</feature>
<reference evidence="3" key="1">
    <citation type="submission" date="2024-01" db="EMBL/GenBank/DDBJ databases">
        <title>Mycovorax composti gen. nov. sp. nov., a member of the family Chitinophagaceae isolated from button mushroom compost.</title>
        <authorList>
            <person name="Thai M."/>
            <person name="Bell T.L."/>
            <person name="Kertesz M.A."/>
        </authorList>
    </citation>
    <scope>NUCLEOTIDE SEQUENCE [LARGE SCALE GENOMIC DNA]</scope>
    <source>
        <strain evidence="3">C216</strain>
    </source>
</reference>
<feature type="transmembrane region" description="Helical" evidence="1">
    <location>
        <begin position="167"/>
        <end position="186"/>
    </location>
</feature>
<keyword evidence="1" id="KW-0472">Membrane</keyword>
<accession>A0ABZ2ELZ9</accession>
<name>A0ABZ2ELZ9_9BACT</name>
<proteinExistence type="predicted"/>
<evidence type="ECO:0000313" key="2">
    <source>
        <dbReference type="EMBL" id="WWC84570.1"/>
    </source>
</evidence>
<sequence>MRHIKNILLSIRDEESKVDLSPQHVIEYSRYLACYLLKKHQVLKEYVLENGFSDINQEIEFFKKIKPEIQGKLIFYNKVFRIETACPIGMWQVHKEYFSKELQKIEQLYQYYKINCLFCQYYHLVVQIRTRNFLQEGRLILKMVYIVTSLILITDFQHIMIIKFRELLLMNFSMNIYGVVLIMKAINLKI</sequence>
<organism evidence="2 3">
    <name type="scientific">Mycovorax composti</name>
    <dbReference type="NCBI Taxonomy" id="2962693"/>
    <lineage>
        <taxon>Bacteria</taxon>
        <taxon>Pseudomonadati</taxon>
        <taxon>Bacteroidota</taxon>
        <taxon>Chitinophagia</taxon>
        <taxon>Chitinophagales</taxon>
        <taxon>Chitinophagaceae</taxon>
        <taxon>Mycovorax</taxon>
    </lineage>
</organism>
<gene>
    <name evidence="2" type="ORF">PIECOFPK_02309</name>
</gene>
<keyword evidence="1" id="KW-0812">Transmembrane</keyword>
<dbReference type="EMBL" id="CP144143">
    <property type="protein sequence ID" value="WWC84570.1"/>
    <property type="molecule type" value="Genomic_DNA"/>
</dbReference>
<keyword evidence="3" id="KW-1185">Reference proteome</keyword>
<dbReference type="Proteomes" id="UP001321305">
    <property type="component" value="Chromosome"/>
</dbReference>